<keyword evidence="3" id="KW-1185">Reference proteome</keyword>
<name>A0A2T2N161_CORCC</name>
<reference evidence="2 3" key="1">
    <citation type="journal article" date="2018" name="Front. Microbiol.">
        <title>Genome-Wide Analysis of Corynespora cassiicola Leaf Fall Disease Putative Effectors.</title>
        <authorList>
            <person name="Lopez D."/>
            <person name="Ribeiro S."/>
            <person name="Label P."/>
            <person name="Fumanal B."/>
            <person name="Venisse J.S."/>
            <person name="Kohler A."/>
            <person name="de Oliveira R.R."/>
            <person name="Labutti K."/>
            <person name="Lipzen A."/>
            <person name="Lail K."/>
            <person name="Bauer D."/>
            <person name="Ohm R.A."/>
            <person name="Barry K.W."/>
            <person name="Spatafora J."/>
            <person name="Grigoriev I.V."/>
            <person name="Martin F.M."/>
            <person name="Pujade-Renaud V."/>
        </authorList>
    </citation>
    <scope>NUCLEOTIDE SEQUENCE [LARGE SCALE GENOMIC DNA]</scope>
    <source>
        <strain evidence="2 3">Philippines</strain>
    </source>
</reference>
<dbReference type="AlphaFoldDB" id="A0A2T2N161"/>
<gene>
    <name evidence="2" type="ORF">BS50DRAFT_262246</name>
</gene>
<proteinExistence type="predicted"/>
<protein>
    <submittedName>
        <fullName evidence="2">Uncharacterized protein</fullName>
    </submittedName>
</protein>
<evidence type="ECO:0000313" key="2">
    <source>
        <dbReference type="EMBL" id="PSN59167.1"/>
    </source>
</evidence>
<evidence type="ECO:0000313" key="3">
    <source>
        <dbReference type="Proteomes" id="UP000240883"/>
    </source>
</evidence>
<dbReference type="Proteomes" id="UP000240883">
    <property type="component" value="Unassembled WGS sequence"/>
</dbReference>
<dbReference type="EMBL" id="KZ678163">
    <property type="protein sequence ID" value="PSN59167.1"/>
    <property type="molecule type" value="Genomic_DNA"/>
</dbReference>
<evidence type="ECO:0000256" key="1">
    <source>
        <dbReference type="SAM" id="MobiDB-lite"/>
    </source>
</evidence>
<sequence>MAGTLERLCRDWRERECGLAWAVSFFLRFAGCQPIQMLLFFSFAASAGTWIVTGQREWKQTRQPPCVMETQDPARRCAEKRSRLFFRRVLPIDPPAYLDTASCSAEPPHGLATPRLHGVDVADKYERLARRTFRMGISPPPAQARRGRCCLSADQSLCGTAPLCVGEKSVRLDASEAPCSGRVSRRGTWAGPAEGGLLSPSKSLPSSTECNAACPMGSSRNMGHCRREQRLRFCEGGGKATAAFSQRYTRGTDGGSDAHSPGPCLANDVFST</sequence>
<accession>A0A2T2N161</accession>
<feature type="region of interest" description="Disordered" evidence="1">
    <location>
        <begin position="250"/>
        <end position="272"/>
    </location>
</feature>
<organism evidence="2 3">
    <name type="scientific">Corynespora cassiicola Philippines</name>
    <dbReference type="NCBI Taxonomy" id="1448308"/>
    <lineage>
        <taxon>Eukaryota</taxon>
        <taxon>Fungi</taxon>
        <taxon>Dikarya</taxon>
        <taxon>Ascomycota</taxon>
        <taxon>Pezizomycotina</taxon>
        <taxon>Dothideomycetes</taxon>
        <taxon>Pleosporomycetidae</taxon>
        <taxon>Pleosporales</taxon>
        <taxon>Corynesporascaceae</taxon>
        <taxon>Corynespora</taxon>
    </lineage>
</organism>